<accession>A0A655EF91</accession>
<evidence type="ECO:0000313" key="2">
    <source>
        <dbReference type="Proteomes" id="UP000041314"/>
    </source>
</evidence>
<dbReference type="EMBL" id="CQPA01000067">
    <property type="protein sequence ID" value="CNV19433.1"/>
    <property type="molecule type" value="Genomic_DNA"/>
</dbReference>
<sequence length="57" mass="6267">MAFFADNNGRTGILAGGQHALGRDIGVSQELQRDIFVVFTGLRIAQNIRHLLLMRGT</sequence>
<evidence type="ECO:0000313" key="1">
    <source>
        <dbReference type="EMBL" id="CNV19433.1"/>
    </source>
</evidence>
<organism evidence="1 2">
    <name type="scientific">Salmonella enterica subsp. enterica serovar Bovismorbificans</name>
    <dbReference type="NCBI Taxonomy" id="58097"/>
    <lineage>
        <taxon>Bacteria</taxon>
        <taxon>Pseudomonadati</taxon>
        <taxon>Pseudomonadota</taxon>
        <taxon>Gammaproteobacteria</taxon>
        <taxon>Enterobacterales</taxon>
        <taxon>Enterobacteriaceae</taxon>
        <taxon>Salmonella</taxon>
    </lineage>
</organism>
<protein>
    <submittedName>
        <fullName evidence="1">Uncharacterized protein</fullName>
    </submittedName>
</protein>
<name>A0A655EF91_SALET</name>
<dbReference type="Proteomes" id="UP000041314">
    <property type="component" value="Unassembled WGS sequence"/>
</dbReference>
<gene>
    <name evidence="1" type="ORF">ERS008198_04614</name>
</gene>
<dbReference type="AlphaFoldDB" id="A0A655EF91"/>
<proteinExistence type="predicted"/>
<reference evidence="1 2" key="1">
    <citation type="submission" date="2015-03" db="EMBL/GenBank/DDBJ databases">
        <authorList>
            <consortium name="Pathogen Informatics"/>
        </authorList>
    </citation>
    <scope>NUCLEOTIDE SEQUENCE [LARGE SCALE GENOMIC DNA]</scope>
    <source>
        <strain evidence="1 2">A1104</strain>
    </source>
</reference>